<dbReference type="Proteomes" id="UP000504621">
    <property type="component" value="Unplaced"/>
</dbReference>
<keyword evidence="6" id="KW-1185">Reference proteome</keyword>
<evidence type="ECO:0000256" key="1">
    <source>
        <dbReference type="ARBA" id="ARBA00008668"/>
    </source>
</evidence>
<dbReference type="CDD" id="cd01837">
    <property type="entry name" value="SGNH_plant_lipase_like"/>
    <property type="match status" value="1"/>
</dbReference>
<sequence length="359" mass="39361">MHLKEKMKTLKIILNPVFFIILILLSSHVVPSFSFTSFVFGDSLVDAGNNDYLLTLSKADSPPYGIDFKPSGGQPTGRFTNGRTIADIVGQALGAKSFPPPYLAPNTQTEAILRGINYASGASGILDETGFFFIGRIPLREQVKYFEQNRNYVVNAMGENRTREFLKKAIFSLTIGSNDILNYVQPSIPFLGHDKLFPTTIFLDSMISNLTIQLKRLHELGARKLLVVGVGPLGCIPFVRAFNLLPSGKCSAEGLRMLMSHVAVGISPHSFASKAQIQKQVLQHCAMIDPSTCFGMHITPPKLLILSLQKSCSMGMKAAAPLSIFGSFTTTIPSDLLRSLEQKDSQCCKIIEKSSYAYN</sequence>
<keyword evidence="5" id="KW-0472">Membrane</keyword>
<gene>
    <name evidence="7" type="primary">LOC110424070</name>
</gene>
<dbReference type="GO" id="GO:0016042">
    <property type="term" value="P:lipid catabolic process"/>
    <property type="evidence" value="ECO:0007669"/>
    <property type="project" value="UniProtKB-KW"/>
</dbReference>
<evidence type="ECO:0000313" key="6">
    <source>
        <dbReference type="Proteomes" id="UP000504621"/>
    </source>
</evidence>
<dbReference type="GO" id="GO:0016788">
    <property type="term" value="F:hydrolase activity, acting on ester bonds"/>
    <property type="evidence" value="ECO:0007669"/>
    <property type="project" value="InterPro"/>
</dbReference>
<evidence type="ECO:0000256" key="2">
    <source>
        <dbReference type="ARBA" id="ARBA00022801"/>
    </source>
</evidence>
<protein>
    <submittedName>
        <fullName evidence="7">GDSL esterase/lipase At5g41890 isoform X2</fullName>
    </submittedName>
</protein>
<reference evidence="7" key="1">
    <citation type="submission" date="2025-08" db="UniProtKB">
        <authorList>
            <consortium name="RefSeq"/>
        </authorList>
    </citation>
    <scope>IDENTIFICATION</scope>
    <source>
        <tissue evidence="7">Leaf</tissue>
    </source>
</reference>
<dbReference type="RefSeq" id="XP_021294247.1">
    <property type="nucleotide sequence ID" value="XM_021438572.1"/>
</dbReference>
<dbReference type="AlphaFoldDB" id="A0A6J1B4F7"/>
<organism evidence="6 7">
    <name type="scientific">Herrania umbratica</name>
    <dbReference type="NCBI Taxonomy" id="108875"/>
    <lineage>
        <taxon>Eukaryota</taxon>
        <taxon>Viridiplantae</taxon>
        <taxon>Streptophyta</taxon>
        <taxon>Embryophyta</taxon>
        <taxon>Tracheophyta</taxon>
        <taxon>Spermatophyta</taxon>
        <taxon>Magnoliopsida</taxon>
        <taxon>eudicotyledons</taxon>
        <taxon>Gunneridae</taxon>
        <taxon>Pentapetalae</taxon>
        <taxon>rosids</taxon>
        <taxon>malvids</taxon>
        <taxon>Malvales</taxon>
        <taxon>Malvaceae</taxon>
        <taxon>Byttnerioideae</taxon>
        <taxon>Herrania</taxon>
    </lineage>
</organism>
<name>A0A6J1B4F7_9ROSI</name>
<evidence type="ECO:0000256" key="5">
    <source>
        <dbReference type="SAM" id="Phobius"/>
    </source>
</evidence>
<dbReference type="InterPro" id="IPR035669">
    <property type="entry name" value="SGNH_plant_lipase-like"/>
</dbReference>
<dbReference type="InterPro" id="IPR051058">
    <property type="entry name" value="GDSL_Est/Lipase"/>
</dbReference>
<evidence type="ECO:0000256" key="4">
    <source>
        <dbReference type="ARBA" id="ARBA00023098"/>
    </source>
</evidence>
<keyword evidence="2" id="KW-0378">Hydrolase</keyword>
<feature type="transmembrane region" description="Helical" evidence="5">
    <location>
        <begin position="12"/>
        <end position="30"/>
    </location>
</feature>
<dbReference type="Pfam" id="PF00657">
    <property type="entry name" value="Lipase_GDSL"/>
    <property type="match status" value="1"/>
</dbReference>
<dbReference type="Gene3D" id="3.40.50.1110">
    <property type="entry name" value="SGNH hydrolase"/>
    <property type="match status" value="1"/>
</dbReference>
<dbReference type="PANTHER" id="PTHR45648">
    <property type="entry name" value="GDSL LIPASE/ACYLHYDROLASE FAMILY PROTEIN (AFU_ORTHOLOGUE AFUA_4G14700)"/>
    <property type="match status" value="1"/>
</dbReference>
<keyword evidence="3" id="KW-0442">Lipid degradation</keyword>
<evidence type="ECO:0000256" key="3">
    <source>
        <dbReference type="ARBA" id="ARBA00022963"/>
    </source>
</evidence>
<comment type="similarity">
    <text evidence="1">Belongs to the 'GDSL' lipolytic enzyme family.</text>
</comment>
<dbReference type="GeneID" id="110424070"/>
<accession>A0A6J1B4F7</accession>
<keyword evidence="5" id="KW-1133">Transmembrane helix</keyword>
<dbReference type="PANTHER" id="PTHR45648:SF5">
    <property type="entry name" value="OS04G0577300 PROTEIN"/>
    <property type="match status" value="1"/>
</dbReference>
<dbReference type="InterPro" id="IPR036514">
    <property type="entry name" value="SGNH_hydro_sf"/>
</dbReference>
<keyword evidence="5" id="KW-0812">Transmembrane</keyword>
<evidence type="ECO:0000313" key="7">
    <source>
        <dbReference type="RefSeq" id="XP_021294247.1"/>
    </source>
</evidence>
<dbReference type="InterPro" id="IPR001087">
    <property type="entry name" value="GDSL"/>
</dbReference>
<keyword evidence="4" id="KW-0443">Lipid metabolism</keyword>
<proteinExistence type="inferred from homology"/>